<dbReference type="SUPFAM" id="SSF56219">
    <property type="entry name" value="DNase I-like"/>
    <property type="match status" value="1"/>
</dbReference>
<dbReference type="InterPro" id="IPR036691">
    <property type="entry name" value="Endo/exonu/phosph_ase_sf"/>
</dbReference>
<keyword evidence="2" id="KW-1185">Reference proteome</keyword>
<gene>
    <name evidence="1" type="ORF">BLL37_31180</name>
</gene>
<evidence type="ECO:0008006" key="3">
    <source>
        <dbReference type="Google" id="ProtNLM"/>
    </source>
</evidence>
<evidence type="ECO:0000313" key="1">
    <source>
        <dbReference type="EMBL" id="ONH39824.1"/>
    </source>
</evidence>
<name>A0A1V2J321_PSEAZ</name>
<reference evidence="1 2" key="1">
    <citation type="submission" date="2016-10" db="EMBL/GenBank/DDBJ databases">
        <title>Pseudomonas lactis sp. nov. and Pseudomonas paralactis sp. nov., isolated from bovine raw milk.</title>
        <authorList>
            <person name="Von Neubeck M."/>
            <person name="Huptas C."/>
            <person name="Glueck C."/>
            <person name="Krewinkel M."/>
            <person name="Stoeckel M."/>
            <person name="Stressler T."/>
            <person name="Fischer L."/>
            <person name="Hinrichs J."/>
            <person name="Scherer S."/>
            <person name="Wenning M."/>
        </authorList>
    </citation>
    <scope>NUCLEOTIDE SEQUENCE [LARGE SCALE GENOMIC DNA]</scope>
    <source>
        <strain evidence="1 2">DSM 18862</strain>
    </source>
</reference>
<dbReference type="RefSeq" id="WP_071496125.1">
    <property type="nucleotide sequence ID" value="NZ_LT629702.1"/>
</dbReference>
<sequence>MTRILYWNIEMFDLLKIDDPDMDGVLLPFNISNSAASGDRSTFILNNLHATAPGDDPKEFPDIIVVVEVNVGMGGYTATGDLVTGNAGAGVRLLLENIRASTDNEAWMLIPPLMTGRCEGVAIYYDSSRYCFTGPWLWPGGNVGPSRAPGGAPIENPAYDGYDGCLPDRPIPDGLPNAGMNESCVASRVTGYTYYQTIGGDAAGAPVVFDGPQRAPCLATLAEVDFGVEPPQVGRTFSLFAIHGPVRPNRARTYLGKLANVTEVVRPAVLATNDVRLVLGDFNFNLTDPNLVQDQAYTDFAATGFQLGIVQPADPPAPPVPGPPTGYRGFFATHMRTLAEATYWWTGSNADCYPGYGYTDPKSFCLDNIFARFGPVQGGVDPCGALTHITMLNSVVGTPYDDHARVGNMPIGYFGYGMQMGTVNQYQAPPLVIPAPAPPPPPVVPDPRRASFGQWGNYGCIRSTSDHVPILFDV</sequence>
<proteinExistence type="predicted"/>
<organism evidence="1 2">
    <name type="scientific">Pseudomonas azotoformans</name>
    <dbReference type="NCBI Taxonomy" id="47878"/>
    <lineage>
        <taxon>Bacteria</taxon>
        <taxon>Pseudomonadati</taxon>
        <taxon>Pseudomonadota</taxon>
        <taxon>Gammaproteobacteria</taxon>
        <taxon>Pseudomonadales</taxon>
        <taxon>Pseudomonadaceae</taxon>
        <taxon>Pseudomonas</taxon>
    </lineage>
</organism>
<dbReference type="OrthoDB" id="1186159at2"/>
<dbReference type="AlphaFoldDB" id="A0A1V2J321"/>
<evidence type="ECO:0000313" key="2">
    <source>
        <dbReference type="Proteomes" id="UP000188559"/>
    </source>
</evidence>
<comment type="caution">
    <text evidence="1">The sequence shown here is derived from an EMBL/GenBank/DDBJ whole genome shotgun (WGS) entry which is preliminary data.</text>
</comment>
<accession>A0A1V2J321</accession>
<dbReference type="GeneID" id="57373322"/>
<dbReference type="Proteomes" id="UP000188559">
    <property type="component" value="Unassembled WGS sequence"/>
</dbReference>
<dbReference type="EMBL" id="MNPV01000013">
    <property type="protein sequence ID" value="ONH39824.1"/>
    <property type="molecule type" value="Genomic_DNA"/>
</dbReference>
<protein>
    <recommendedName>
        <fullName evidence="3">Endonuclease/exonuclease/phosphatase domain-containing protein</fullName>
    </recommendedName>
</protein>